<evidence type="ECO:0000256" key="1">
    <source>
        <dbReference type="ARBA" id="ARBA00001946"/>
    </source>
</evidence>
<evidence type="ECO:0000313" key="5">
    <source>
        <dbReference type="EMBL" id="MDP9833470.1"/>
    </source>
</evidence>
<proteinExistence type="inferred from homology"/>
<organism evidence="5 6">
    <name type="scientific">Trueperella abortisuis</name>
    <dbReference type="NCBI Taxonomy" id="445930"/>
    <lineage>
        <taxon>Bacteria</taxon>
        <taxon>Bacillati</taxon>
        <taxon>Actinomycetota</taxon>
        <taxon>Actinomycetes</taxon>
        <taxon>Actinomycetales</taxon>
        <taxon>Actinomycetaceae</taxon>
        <taxon>Trueperella</taxon>
    </lineage>
</organism>
<keyword evidence="5" id="KW-0378">Hydrolase</keyword>
<dbReference type="InterPro" id="IPR017438">
    <property type="entry name" value="ATP-NAD_kinase_N"/>
</dbReference>
<evidence type="ECO:0000313" key="6">
    <source>
        <dbReference type="Proteomes" id="UP001230145"/>
    </source>
</evidence>
<name>A0ABT9PL58_9ACTO</name>
<dbReference type="PANTHER" id="PTHR12358:SF54">
    <property type="entry name" value="SPHINGOSINE KINASE RELATED PROTEIN"/>
    <property type="match status" value="1"/>
</dbReference>
<dbReference type="SUPFAM" id="SSF111331">
    <property type="entry name" value="NAD kinase/diacylglycerol kinase-like"/>
    <property type="match status" value="1"/>
</dbReference>
<comment type="similarity">
    <text evidence="2">Belongs to the diacylglycerol/lipid kinase family.</text>
</comment>
<dbReference type="Proteomes" id="UP001230145">
    <property type="component" value="Unassembled WGS sequence"/>
</dbReference>
<protein>
    <submittedName>
        <fullName evidence="5">Diacylglycerol kinase family enzyme</fullName>
    </submittedName>
</protein>
<comment type="cofactor">
    <cofactor evidence="1">
        <name>Mg(2+)</name>
        <dbReference type="ChEBI" id="CHEBI:18420"/>
    </cofactor>
</comment>
<dbReference type="Pfam" id="PF00781">
    <property type="entry name" value="DAGK_cat"/>
    <property type="match status" value="1"/>
</dbReference>
<feature type="region of interest" description="Disordered" evidence="3">
    <location>
        <begin position="198"/>
        <end position="223"/>
    </location>
</feature>
<keyword evidence="5" id="KW-0808">Transferase</keyword>
<dbReference type="InterPro" id="IPR050187">
    <property type="entry name" value="Lipid_Phosphate_FormReg"/>
</dbReference>
<evidence type="ECO:0000256" key="2">
    <source>
        <dbReference type="ARBA" id="ARBA00005983"/>
    </source>
</evidence>
<dbReference type="GO" id="GO:0016787">
    <property type="term" value="F:hydrolase activity"/>
    <property type="evidence" value="ECO:0007669"/>
    <property type="project" value="UniProtKB-KW"/>
</dbReference>
<dbReference type="PANTHER" id="PTHR12358">
    <property type="entry name" value="SPHINGOSINE KINASE"/>
    <property type="match status" value="1"/>
</dbReference>
<dbReference type="Gene3D" id="3.40.50.10330">
    <property type="entry name" value="Probable inorganic polyphosphate/atp-NAD kinase, domain 1"/>
    <property type="match status" value="1"/>
</dbReference>
<feature type="domain" description="DAGKc" evidence="4">
    <location>
        <begin position="67"/>
        <end position="197"/>
    </location>
</feature>
<dbReference type="InterPro" id="IPR016064">
    <property type="entry name" value="NAD/diacylglycerol_kinase_sf"/>
</dbReference>
<accession>A0ABT9PL58</accession>
<keyword evidence="5" id="KW-0418">Kinase</keyword>
<evidence type="ECO:0000259" key="4">
    <source>
        <dbReference type="PROSITE" id="PS50146"/>
    </source>
</evidence>
<dbReference type="PROSITE" id="PS50146">
    <property type="entry name" value="DAGK"/>
    <property type="match status" value="1"/>
</dbReference>
<feature type="compositionally biased region" description="Basic and acidic residues" evidence="3">
    <location>
        <begin position="205"/>
        <end position="218"/>
    </location>
</feature>
<evidence type="ECO:0000256" key="3">
    <source>
        <dbReference type="SAM" id="MobiDB-lite"/>
    </source>
</evidence>
<dbReference type="EMBL" id="JAUSQL010000001">
    <property type="protein sequence ID" value="MDP9833470.1"/>
    <property type="molecule type" value="Genomic_DNA"/>
</dbReference>
<dbReference type="GO" id="GO:0016301">
    <property type="term" value="F:kinase activity"/>
    <property type="evidence" value="ECO:0007669"/>
    <property type="project" value="UniProtKB-KW"/>
</dbReference>
<gene>
    <name evidence="5" type="ORF">J2S45_002149</name>
</gene>
<comment type="caution">
    <text evidence="5">The sequence shown here is derived from an EMBL/GenBank/DDBJ whole genome shotgun (WGS) entry which is preliminary data.</text>
</comment>
<sequence>MNDMYWGIAIGALGLLVGLFALWSAGRVNASADALRRRIDENEAQIEALRRLVDPGVSADPARGEEEKAGPVVVYNPTKNADFDYLKALLARVAVDADLPEPVWLPTTEDDPGGGQARQALEMGASVVIAAGGDGTVRNVAEVLAGTGTPLGLLPVGTGNLLARNLDLPFTSAGRMAVIALTGQEAAIDVGWVEIPAGAGTGTQESKETGGPERRDLDPATTAPAKPGRYAFLVVAGLGFDADIMAAADEESDLKAKIGWLAYVKAAVPYLRSERMSATITAGQEGDPVRVKALSVMLLNCGQLVGGLVLDPHTRPDDGWLELGVLDIRRGLIGWVDMARKVGLNGLGLKPVDVPGVQPSGDLRIHRVSSATVVADSPQLVQVDGDVLGSSATISGYIDKGALRVRVA</sequence>
<dbReference type="Gene3D" id="2.60.200.40">
    <property type="match status" value="1"/>
</dbReference>
<keyword evidence="6" id="KW-1185">Reference proteome</keyword>
<dbReference type="InterPro" id="IPR001206">
    <property type="entry name" value="Diacylglycerol_kinase_cat_dom"/>
</dbReference>
<reference evidence="5 6" key="1">
    <citation type="submission" date="2023-07" db="EMBL/GenBank/DDBJ databases">
        <title>Sequencing the genomes of 1000 actinobacteria strains.</title>
        <authorList>
            <person name="Klenk H.-P."/>
        </authorList>
    </citation>
    <scope>NUCLEOTIDE SEQUENCE [LARGE SCALE GENOMIC DNA]</scope>
    <source>
        <strain evidence="5 6">DSM 19515</strain>
    </source>
</reference>